<proteinExistence type="predicted"/>
<accession>A0ABN8M8T8</accession>
<name>A0ABN8M8T8_9CNID</name>
<evidence type="ECO:0000313" key="2">
    <source>
        <dbReference type="Proteomes" id="UP001159427"/>
    </source>
</evidence>
<comment type="caution">
    <text evidence="1">The sequence shown here is derived from an EMBL/GenBank/DDBJ whole genome shotgun (WGS) entry which is preliminary data.</text>
</comment>
<reference evidence="1 2" key="1">
    <citation type="submission" date="2022-05" db="EMBL/GenBank/DDBJ databases">
        <authorList>
            <consortium name="Genoscope - CEA"/>
            <person name="William W."/>
        </authorList>
    </citation>
    <scope>NUCLEOTIDE SEQUENCE [LARGE SCALE GENOMIC DNA]</scope>
</reference>
<evidence type="ECO:0000313" key="1">
    <source>
        <dbReference type="EMBL" id="CAH3025208.1"/>
    </source>
</evidence>
<gene>
    <name evidence="1" type="ORF">PEVE_00025424</name>
</gene>
<keyword evidence="2" id="KW-1185">Reference proteome</keyword>
<protein>
    <submittedName>
        <fullName evidence="1">Uncharacterized protein</fullName>
    </submittedName>
</protein>
<dbReference type="Proteomes" id="UP001159427">
    <property type="component" value="Unassembled WGS sequence"/>
</dbReference>
<organism evidence="1 2">
    <name type="scientific">Porites evermanni</name>
    <dbReference type="NCBI Taxonomy" id="104178"/>
    <lineage>
        <taxon>Eukaryota</taxon>
        <taxon>Metazoa</taxon>
        <taxon>Cnidaria</taxon>
        <taxon>Anthozoa</taxon>
        <taxon>Hexacorallia</taxon>
        <taxon>Scleractinia</taxon>
        <taxon>Fungiina</taxon>
        <taxon>Poritidae</taxon>
        <taxon>Porites</taxon>
    </lineage>
</organism>
<feature type="non-terminal residue" evidence="1">
    <location>
        <position position="1"/>
    </location>
</feature>
<dbReference type="EMBL" id="CALNXI010000342">
    <property type="protein sequence ID" value="CAH3025208.1"/>
    <property type="molecule type" value="Genomic_DNA"/>
</dbReference>
<sequence length="329" mass="38420">AGQNVIWLDGKASGPGTVEKISPGRHVRQNEWQPEWNNMFLLPNGMGHCYDYISDYECIFNHPIHHVDNQHLQENQERWQKLQDAKTQGLPLQIKDLAHFTNHGAAHQIVNDDGFRGGLKKINEDENHDDVFAKLSWWSPVFTDAERNSLRGHLGEVIQPFTDPEEGDDLDALKKQFATSDAFQPKAWRYGRHLFRYDLNELCENYSQLINDEPQYKILGTFGYKKEVMHAVLVCSEADGVWQFSDYPDVPEEDFNNEAVVVTRDDDSNWYWRPQATGGDEILRLRAHWQSYPQYRRWEHVAFAFHIPDDEIMVCDSPLDHHCTLGWKW</sequence>